<evidence type="ECO:0000256" key="7">
    <source>
        <dbReference type="ARBA" id="ARBA00023012"/>
    </source>
</evidence>
<evidence type="ECO:0000256" key="9">
    <source>
        <dbReference type="PROSITE-ProRule" id="PRU00169"/>
    </source>
</evidence>
<dbReference type="CDD" id="cd14686">
    <property type="entry name" value="bZIP"/>
    <property type="match status" value="1"/>
</dbReference>
<reference evidence="15" key="1">
    <citation type="submission" date="2021-05" db="EMBL/GenBank/DDBJ databases">
        <authorList>
            <person name="Pietrasiak N."/>
            <person name="Ward R."/>
            <person name="Stajich J.E."/>
            <person name="Kurbessoian T."/>
        </authorList>
    </citation>
    <scope>NUCLEOTIDE SEQUENCE</scope>
    <source>
        <strain evidence="15">CPER-KK1</strain>
    </source>
</reference>
<dbReference type="PANTHER" id="PTHR43047:SF72">
    <property type="entry name" value="OSMOSENSING HISTIDINE PROTEIN KINASE SLN1"/>
    <property type="match status" value="1"/>
</dbReference>
<dbReference type="CDD" id="cd16922">
    <property type="entry name" value="HATPase_EvgS-ArcB-TorS-like"/>
    <property type="match status" value="1"/>
</dbReference>
<dbReference type="EC" id="2.7.13.3" evidence="3"/>
<dbReference type="Gene3D" id="1.10.287.130">
    <property type="match status" value="1"/>
</dbReference>
<dbReference type="SMART" id="SM00388">
    <property type="entry name" value="HisKA"/>
    <property type="match status" value="1"/>
</dbReference>
<dbReference type="InterPro" id="IPR003018">
    <property type="entry name" value="GAF"/>
</dbReference>
<dbReference type="InterPro" id="IPR003661">
    <property type="entry name" value="HisK_dim/P_dom"/>
</dbReference>
<evidence type="ECO:0000313" key="15">
    <source>
        <dbReference type="EMBL" id="MBW4545825.1"/>
    </source>
</evidence>
<accession>A0A951PKW3</accession>
<dbReference type="InterPro" id="IPR003594">
    <property type="entry name" value="HATPase_dom"/>
</dbReference>
<evidence type="ECO:0000259" key="13">
    <source>
        <dbReference type="PROSITE" id="PS50112"/>
    </source>
</evidence>
<evidence type="ECO:0000256" key="8">
    <source>
        <dbReference type="ARBA" id="ARBA00074306"/>
    </source>
</evidence>
<feature type="modified residue" description="4-aspartylphosphate" evidence="9">
    <location>
        <position position="57"/>
    </location>
</feature>
<dbReference type="PROSITE" id="PS50113">
    <property type="entry name" value="PAC"/>
    <property type="match status" value="1"/>
</dbReference>
<dbReference type="Gene3D" id="3.30.450.20">
    <property type="entry name" value="PAS domain"/>
    <property type="match status" value="1"/>
</dbReference>
<dbReference type="SMART" id="SM00086">
    <property type="entry name" value="PAC"/>
    <property type="match status" value="1"/>
</dbReference>
<dbReference type="PROSITE" id="PS50109">
    <property type="entry name" value="HIS_KIN"/>
    <property type="match status" value="1"/>
</dbReference>
<dbReference type="InterPro" id="IPR001789">
    <property type="entry name" value="Sig_transdc_resp-reg_receiver"/>
</dbReference>
<dbReference type="Gene3D" id="3.40.50.2300">
    <property type="match status" value="1"/>
</dbReference>
<dbReference type="PROSITE" id="PS50112">
    <property type="entry name" value="PAS"/>
    <property type="match status" value="1"/>
</dbReference>
<keyword evidence="7" id="KW-0902">Two-component regulatory system</keyword>
<reference evidence="15" key="2">
    <citation type="journal article" date="2022" name="Microbiol. Resour. Announc.">
        <title>Metagenome Sequencing to Explore Phylogenomics of Terrestrial Cyanobacteria.</title>
        <authorList>
            <person name="Ward R.D."/>
            <person name="Stajich J.E."/>
            <person name="Johansen J.R."/>
            <person name="Huntemann M."/>
            <person name="Clum A."/>
            <person name="Foster B."/>
            <person name="Foster B."/>
            <person name="Roux S."/>
            <person name="Palaniappan K."/>
            <person name="Varghese N."/>
            <person name="Mukherjee S."/>
            <person name="Reddy T.B.K."/>
            <person name="Daum C."/>
            <person name="Copeland A."/>
            <person name="Chen I.A."/>
            <person name="Ivanova N.N."/>
            <person name="Kyrpides N.C."/>
            <person name="Shapiro N."/>
            <person name="Eloe-Fadrosh E.A."/>
            <person name="Pietrasiak N."/>
        </authorList>
    </citation>
    <scope>NUCLEOTIDE SEQUENCE</scope>
    <source>
        <strain evidence="15">CPER-KK1</strain>
    </source>
</reference>
<keyword evidence="4 9" id="KW-0597">Phosphoprotein</keyword>
<dbReference type="InterPro" id="IPR035965">
    <property type="entry name" value="PAS-like_dom_sf"/>
</dbReference>
<evidence type="ECO:0000256" key="1">
    <source>
        <dbReference type="ARBA" id="ARBA00000085"/>
    </source>
</evidence>
<dbReference type="InterPro" id="IPR005467">
    <property type="entry name" value="His_kinase_dom"/>
</dbReference>
<evidence type="ECO:0000256" key="10">
    <source>
        <dbReference type="SAM" id="Coils"/>
    </source>
</evidence>
<keyword evidence="5" id="KW-0808">Transferase</keyword>
<evidence type="ECO:0000313" key="16">
    <source>
        <dbReference type="Proteomes" id="UP000753908"/>
    </source>
</evidence>
<comment type="catalytic activity">
    <reaction evidence="1">
        <text>ATP + protein L-histidine = ADP + protein N-phospho-L-histidine.</text>
        <dbReference type="EC" id="2.7.13.3"/>
    </reaction>
</comment>
<dbReference type="SUPFAM" id="SSF55874">
    <property type="entry name" value="ATPase domain of HSP90 chaperone/DNA topoisomerase II/histidine kinase"/>
    <property type="match status" value="1"/>
</dbReference>
<name>A0A951PKW3_9CYAN</name>
<dbReference type="NCBIfam" id="TIGR00229">
    <property type="entry name" value="sensory_box"/>
    <property type="match status" value="1"/>
</dbReference>
<organism evidence="15 16">
    <name type="scientific">Symplocastrum torsivum CPER-KK1</name>
    <dbReference type="NCBI Taxonomy" id="450513"/>
    <lineage>
        <taxon>Bacteria</taxon>
        <taxon>Bacillati</taxon>
        <taxon>Cyanobacteriota</taxon>
        <taxon>Cyanophyceae</taxon>
        <taxon>Oscillatoriophycideae</taxon>
        <taxon>Oscillatoriales</taxon>
        <taxon>Microcoleaceae</taxon>
        <taxon>Symplocastrum</taxon>
    </lineage>
</organism>
<sequence length="936" mass="104371">MEEIIKILVVEDDEVDRMAVRRSLKTAGISVEMSTAIDCKSAIATLDQENFDCVLLDYRLPDGDGLALVQEVRSTGSKVPMVVLTGQGDEQTAVELMKAGASDYLPKSKLSPDTLSRSLRNAVRIYRAEREAALATQRLRESEERYRLVLEGSNDGIWDWDVYTHEIYCNDRLYEITGFSPGEVTANYDLFCKLLHPDDRMRVSHAVAAHLQDEIELDVEFRLLHTSGEYRYCIARGKAWRDEQGRPFRVSGIVSDITDRKRAEESQRFLAEASAMLSASLDYEKTLESIAQLAVPFLADLCLVDIVENGVVRRMGVAHAEPTQESQVRQLQYRYPPDINGQHPAMKVLRTGIADLNPEITEEDLLSATRDAEHLQIVRDLGFKSYIIVPLLVRGRTLGAISFVSTQEGRRYGVADLALAEELARRAVLSIENGQLYHTSEVARSAAQEASENLRQAILILGEQQQQLRILQQLTNLLNQRLTDLPGLLREMVGAVAQAIPGAQFCFIMLNNPQCDRLLLTVTAGVGTEKLKLEDAFCPEKGLLSQVFSTGESQLIQGNYCNAQDLDEVPAAIYAVAIESVESGRLGILAVGNWEDQNAFDEEDRKLLLAVGEQAAIAIDNARMIKALEEQEARLEDQNEQLAAQNQELENQREQLHLRNLQLLEAARLKSQFLATMSHELRTPMNAVIGFSQLLLRQRQSPLTPQQNDMMERILNNGKHLLTLINEILDLSKIETGRLELKLEAFNLITLVRAITDELRSLADEKHLALTVHADLENANVINDSVRLRQILVNLLSNAIKFTESGSVEVEVKEISPDQLAISVRDTGIGIAEDNLKNIFEEFRQLDQTTTRKYSGTGLGLAITKSLVQLMQGSITVESNLGQGSTFCLVFPRHLQLTSPGVHDTTDASTRRDTRVLDGAAATPTLQGSQIVRRLY</sequence>
<dbReference type="CDD" id="cd00082">
    <property type="entry name" value="HisKA"/>
    <property type="match status" value="1"/>
</dbReference>
<dbReference type="Pfam" id="PF13185">
    <property type="entry name" value="GAF_2"/>
    <property type="match status" value="1"/>
</dbReference>
<gene>
    <name evidence="15" type="ORF">KME25_15460</name>
</gene>
<dbReference type="InterPro" id="IPR036890">
    <property type="entry name" value="HATPase_C_sf"/>
</dbReference>
<dbReference type="SUPFAM" id="SSF47384">
    <property type="entry name" value="Homodimeric domain of signal transducing histidine kinase"/>
    <property type="match status" value="1"/>
</dbReference>
<evidence type="ECO:0000259" key="11">
    <source>
        <dbReference type="PROSITE" id="PS50109"/>
    </source>
</evidence>
<keyword evidence="6" id="KW-0418">Kinase</keyword>
<keyword evidence="10" id="KW-0175">Coiled coil</keyword>
<dbReference type="InterPro" id="IPR000700">
    <property type="entry name" value="PAS-assoc_C"/>
</dbReference>
<evidence type="ECO:0000256" key="4">
    <source>
        <dbReference type="ARBA" id="ARBA00022553"/>
    </source>
</evidence>
<dbReference type="Gene3D" id="3.30.450.40">
    <property type="match status" value="2"/>
</dbReference>
<dbReference type="AlphaFoldDB" id="A0A951PKW3"/>
<dbReference type="Pfam" id="PF00512">
    <property type="entry name" value="HisKA"/>
    <property type="match status" value="1"/>
</dbReference>
<dbReference type="InterPro" id="IPR000014">
    <property type="entry name" value="PAS"/>
</dbReference>
<proteinExistence type="inferred from homology"/>
<comment type="caution">
    <text evidence="15">The sequence shown here is derived from an EMBL/GenBank/DDBJ whole genome shotgun (WGS) entry which is preliminary data.</text>
</comment>
<dbReference type="Pfam" id="PF01590">
    <property type="entry name" value="GAF"/>
    <property type="match status" value="1"/>
</dbReference>
<evidence type="ECO:0000259" key="12">
    <source>
        <dbReference type="PROSITE" id="PS50110"/>
    </source>
</evidence>
<dbReference type="InterPro" id="IPR001610">
    <property type="entry name" value="PAC"/>
</dbReference>
<dbReference type="InterPro" id="IPR036097">
    <property type="entry name" value="HisK_dim/P_sf"/>
</dbReference>
<dbReference type="InterPro" id="IPR029016">
    <property type="entry name" value="GAF-like_dom_sf"/>
</dbReference>
<dbReference type="Pfam" id="PF00072">
    <property type="entry name" value="Response_reg"/>
    <property type="match status" value="1"/>
</dbReference>
<dbReference type="SMART" id="SM00448">
    <property type="entry name" value="REC"/>
    <property type="match status" value="1"/>
</dbReference>
<dbReference type="Proteomes" id="UP000753908">
    <property type="component" value="Unassembled WGS sequence"/>
</dbReference>
<dbReference type="SUPFAM" id="SSF55785">
    <property type="entry name" value="PYP-like sensor domain (PAS domain)"/>
    <property type="match status" value="1"/>
</dbReference>
<evidence type="ECO:0000256" key="3">
    <source>
        <dbReference type="ARBA" id="ARBA00012438"/>
    </source>
</evidence>
<dbReference type="SUPFAM" id="SSF52172">
    <property type="entry name" value="CheY-like"/>
    <property type="match status" value="1"/>
</dbReference>
<dbReference type="SUPFAM" id="SSF55781">
    <property type="entry name" value="GAF domain-like"/>
    <property type="match status" value="2"/>
</dbReference>
<dbReference type="Pfam" id="PF02518">
    <property type="entry name" value="HATPase_c"/>
    <property type="match status" value="1"/>
</dbReference>
<dbReference type="CDD" id="cd00130">
    <property type="entry name" value="PAS"/>
    <property type="match status" value="1"/>
</dbReference>
<dbReference type="FunFam" id="3.30.565.10:FF:000010">
    <property type="entry name" value="Sensor histidine kinase RcsC"/>
    <property type="match status" value="1"/>
</dbReference>
<feature type="domain" description="PAC" evidence="14">
    <location>
        <begin position="217"/>
        <end position="269"/>
    </location>
</feature>
<feature type="domain" description="Response regulatory" evidence="12">
    <location>
        <begin position="6"/>
        <end position="122"/>
    </location>
</feature>
<dbReference type="InterPro" id="IPR004358">
    <property type="entry name" value="Sig_transdc_His_kin-like_C"/>
</dbReference>
<protein>
    <recommendedName>
        <fullName evidence="8">Circadian input-output histidine kinase CikA</fullName>
        <ecNumber evidence="3">2.7.13.3</ecNumber>
    </recommendedName>
</protein>
<dbReference type="PRINTS" id="PR00344">
    <property type="entry name" value="BCTRLSENSOR"/>
</dbReference>
<feature type="domain" description="PAS" evidence="13">
    <location>
        <begin position="142"/>
        <end position="214"/>
    </location>
</feature>
<dbReference type="PROSITE" id="PS50110">
    <property type="entry name" value="RESPONSE_REGULATORY"/>
    <property type="match status" value="1"/>
</dbReference>
<dbReference type="GO" id="GO:0009927">
    <property type="term" value="F:histidine phosphotransfer kinase activity"/>
    <property type="evidence" value="ECO:0007669"/>
    <property type="project" value="TreeGrafter"/>
</dbReference>
<evidence type="ECO:0000256" key="2">
    <source>
        <dbReference type="ARBA" id="ARBA00006402"/>
    </source>
</evidence>
<dbReference type="EMBL" id="JAHHIF010000018">
    <property type="protein sequence ID" value="MBW4545825.1"/>
    <property type="molecule type" value="Genomic_DNA"/>
</dbReference>
<dbReference type="GO" id="GO:0000155">
    <property type="term" value="F:phosphorelay sensor kinase activity"/>
    <property type="evidence" value="ECO:0007669"/>
    <property type="project" value="InterPro"/>
</dbReference>
<feature type="domain" description="Histidine kinase" evidence="11">
    <location>
        <begin position="676"/>
        <end position="895"/>
    </location>
</feature>
<dbReference type="Gene3D" id="3.30.565.10">
    <property type="entry name" value="Histidine kinase-like ATPase, C-terminal domain"/>
    <property type="match status" value="1"/>
</dbReference>
<comment type="similarity">
    <text evidence="2">In the N-terminal section; belongs to the phytochrome family.</text>
</comment>
<dbReference type="SMART" id="SM00387">
    <property type="entry name" value="HATPase_c"/>
    <property type="match status" value="1"/>
</dbReference>
<dbReference type="GO" id="GO:0005886">
    <property type="term" value="C:plasma membrane"/>
    <property type="evidence" value="ECO:0007669"/>
    <property type="project" value="TreeGrafter"/>
</dbReference>
<evidence type="ECO:0000256" key="5">
    <source>
        <dbReference type="ARBA" id="ARBA00022679"/>
    </source>
</evidence>
<dbReference type="InterPro" id="IPR013655">
    <property type="entry name" value="PAS_fold_3"/>
</dbReference>
<dbReference type="Pfam" id="PF08447">
    <property type="entry name" value="PAS_3"/>
    <property type="match status" value="1"/>
</dbReference>
<evidence type="ECO:0000259" key="14">
    <source>
        <dbReference type="PROSITE" id="PS50113"/>
    </source>
</evidence>
<feature type="coiled-coil region" evidence="10">
    <location>
        <begin position="621"/>
        <end position="666"/>
    </location>
</feature>
<dbReference type="SMART" id="SM00065">
    <property type="entry name" value="GAF"/>
    <property type="match status" value="2"/>
</dbReference>
<dbReference type="InterPro" id="IPR011006">
    <property type="entry name" value="CheY-like_superfamily"/>
</dbReference>
<evidence type="ECO:0000256" key="6">
    <source>
        <dbReference type="ARBA" id="ARBA00022777"/>
    </source>
</evidence>
<dbReference type="SMART" id="SM00091">
    <property type="entry name" value="PAS"/>
    <property type="match status" value="1"/>
</dbReference>
<dbReference type="CDD" id="cd00156">
    <property type="entry name" value="REC"/>
    <property type="match status" value="1"/>
</dbReference>
<dbReference type="PANTHER" id="PTHR43047">
    <property type="entry name" value="TWO-COMPONENT HISTIDINE PROTEIN KINASE"/>
    <property type="match status" value="1"/>
</dbReference>